<dbReference type="EMBL" id="CP034170">
    <property type="protein sequence ID" value="AZI57179.1"/>
    <property type="molecule type" value="Genomic_DNA"/>
</dbReference>
<gene>
    <name evidence="2" type="ORF">EH165_02420</name>
</gene>
<feature type="domain" description="Resolvase HTH" evidence="1">
    <location>
        <begin position="30"/>
        <end position="52"/>
    </location>
</feature>
<name>A0A3G8ZII5_9ACTN</name>
<protein>
    <submittedName>
        <fullName evidence="2">TetR family transcriptional regulator</fullName>
    </submittedName>
</protein>
<dbReference type="Pfam" id="PF02796">
    <property type="entry name" value="HTH_7"/>
    <property type="match status" value="1"/>
</dbReference>
<dbReference type="Gene3D" id="1.10.10.60">
    <property type="entry name" value="Homeodomain-like"/>
    <property type="match status" value="1"/>
</dbReference>
<reference evidence="2 3" key="2">
    <citation type="submission" date="2018-12" db="EMBL/GenBank/DDBJ databases">
        <title>Nakamurella antarcticus sp. nov., isolated from Antarctica South Shetland Islands soil.</title>
        <authorList>
            <person name="Peng F."/>
        </authorList>
    </citation>
    <scope>NUCLEOTIDE SEQUENCE [LARGE SCALE GENOMIC DNA]</scope>
    <source>
        <strain evidence="2 3">S14-144</strain>
    </source>
</reference>
<accession>A0A3G8ZII5</accession>
<dbReference type="InterPro" id="IPR006120">
    <property type="entry name" value="Resolvase_HTH_dom"/>
</dbReference>
<dbReference type="Proteomes" id="UP000268084">
    <property type="component" value="Chromosome"/>
</dbReference>
<organism evidence="2 3">
    <name type="scientific">Nakamurella antarctica</name>
    <dbReference type="NCBI Taxonomy" id="1902245"/>
    <lineage>
        <taxon>Bacteria</taxon>
        <taxon>Bacillati</taxon>
        <taxon>Actinomycetota</taxon>
        <taxon>Actinomycetes</taxon>
        <taxon>Nakamurellales</taxon>
        <taxon>Nakamurellaceae</taxon>
        <taxon>Nakamurella</taxon>
    </lineage>
</organism>
<keyword evidence="3" id="KW-1185">Reference proteome</keyword>
<dbReference type="InterPro" id="IPR009057">
    <property type="entry name" value="Homeodomain-like_sf"/>
</dbReference>
<dbReference type="OrthoDB" id="128993at2"/>
<sequence length="60" mass="6903">MMETKSSRCTLSPVRLPRQMYEEADETGRDKYTVAQIAVEFGVTRPTIYRHLDAPTANNR</sequence>
<dbReference type="GO" id="GO:0000150">
    <property type="term" value="F:DNA strand exchange activity"/>
    <property type="evidence" value="ECO:0007669"/>
    <property type="project" value="InterPro"/>
</dbReference>
<proteinExistence type="predicted"/>
<evidence type="ECO:0000259" key="1">
    <source>
        <dbReference type="Pfam" id="PF02796"/>
    </source>
</evidence>
<evidence type="ECO:0000313" key="2">
    <source>
        <dbReference type="EMBL" id="AZI57179.1"/>
    </source>
</evidence>
<dbReference type="KEGG" id="nak:EH165_02420"/>
<dbReference type="GO" id="GO:0003677">
    <property type="term" value="F:DNA binding"/>
    <property type="evidence" value="ECO:0007669"/>
    <property type="project" value="InterPro"/>
</dbReference>
<dbReference type="AlphaFoldDB" id="A0A3G8ZII5"/>
<evidence type="ECO:0000313" key="3">
    <source>
        <dbReference type="Proteomes" id="UP000268084"/>
    </source>
</evidence>
<reference evidence="2 3" key="1">
    <citation type="submission" date="2018-11" db="EMBL/GenBank/DDBJ databases">
        <authorList>
            <person name="Da X."/>
        </authorList>
    </citation>
    <scope>NUCLEOTIDE SEQUENCE [LARGE SCALE GENOMIC DNA]</scope>
    <source>
        <strain evidence="2 3">S14-144</strain>
    </source>
</reference>
<dbReference type="RefSeq" id="WP_124797864.1">
    <property type="nucleotide sequence ID" value="NZ_CP034170.1"/>
</dbReference>
<dbReference type="SUPFAM" id="SSF46689">
    <property type="entry name" value="Homeodomain-like"/>
    <property type="match status" value="1"/>
</dbReference>